<protein>
    <submittedName>
        <fullName evidence="2">UDP-glucuronate:xylan alpha-glucuronosyltransferase 1</fullName>
    </submittedName>
</protein>
<evidence type="ECO:0000256" key="1">
    <source>
        <dbReference type="SAM" id="MobiDB-lite"/>
    </source>
</evidence>
<gene>
    <name evidence="2" type="ORF">ZEAMMB73_Zm00001d042627</name>
</gene>
<reference evidence="2" key="1">
    <citation type="submission" date="2015-12" db="EMBL/GenBank/DDBJ databases">
        <title>Update maize B73 reference genome by single molecule sequencing technologies.</title>
        <authorList>
            <consortium name="Maize Genome Sequencing Project"/>
            <person name="Ware D."/>
        </authorList>
    </citation>
    <scope>NUCLEOTIDE SEQUENCE [LARGE SCALE GENOMIC DNA]</scope>
    <source>
        <tissue evidence="2">Seedling</tissue>
    </source>
</reference>
<organism evidence="2">
    <name type="scientific">Zea mays</name>
    <name type="common">Maize</name>
    <dbReference type="NCBI Taxonomy" id="4577"/>
    <lineage>
        <taxon>Eukaryota</taxon>
        <taxon>Viridiplantae</taxon>
        <taxon>Streptophyta</taxon>
        <taxon>Embryophyta</taxon>
        <taxon>Tracheophyta</taxon>
        <taxon>Spermatophyta</taxon>
        <taxon>Magnoliopsida</taxon>
        <taxon>Liliopsida</taxon>
        <taxon>Poales</taxon>
        <taxon>Poaceae</taxon>
        <taxon>PACMAD clade</taxon>
        <taxon>Panicoideae</taxon>
        <taxon>Andropogonodae</taxon>
        <taxon>Andropogoneae</taxon>
        <taxon>Tripsacinae</taxon>
        <taxon>Zea</taxon>
    </lineage>
</organism>
<feature type="region of interest" description="Disordered" evidence="1">
    <location>
        <begin position="1"/>
        <end position="41"/>
    </location>
</feature>
<accession>A0A1D6N5K8</accession>
<evidence type="ECO:0000313" key="2">
    <source>
        <dbReference type="EMBL" id="ONM35905.1"/>
    </source>
</evidence>
<keyword evidence="2" id="KW-0808">Transferase</keyword>
<name>A0A1D6N5K8_MAIZE</name>
<dbReference type="GO" id="GO:0016740">
    <property type="term" value="F:transferase activity"/>
    <property type="evidence" value="ECO:0007669"/>
    <property type="project" value="UniProtKB-KW"/>
</dbReference>
<dbReference type="AlphaFoldDB" id="A0A1D6N5K8"/>
<sequence>MQSCSSGAGSGGYAFMTSSTSPSEKLARTLPLLPAHDMHGC</sequence>
<proteinExistence type="predicted"/>
<dbReference type="EMBL" id="CM007649">
    <property type="protein sequence ID" value="ONM35905.1"/>
    <property type="molecule type" value="Genomic_DNA"/>
</dbReference>